<evidence type="ECO:0000313" key="2">
    <source>
        <dbReference type="Proteomes" id="UP000306319"/>
    </source>
</evidence>
<organism evidence="1 2">
    <name type="scientific">Lepagella muris</name>
    <dbReference type="NCBI Taxonomy" id="3032870"/>
    <lineage>
        <taxon>Bacteria</taxon>
        <taxon>Pseudomonadati</taxon>
        <taxon>Bacteroidota</taxon>
        <taxon>Bacteroidia</taxon>
        <taxon>Bacteroidales</taxon>
        <taxon>Muribaculaceae</taxon>
        <taxon>Lepagella</taxon>
    </lineage>
</organism>
<evidence type="ECO:0000313" key="1">
    <source>
        <dbReference type="EMBL" id="TGY80253.1"/>
    </source>
</evidence>
<name>A0AC61RJQ4_9BACT</name>
<protein>
    <submittedName>
        <fullName evidence="1">Uncharacterized protein</fullName>
    </submittedName>
</protein>
<dbReference type="Proteomes" id="UP000306319">
    <property type="component" value="Unassembled WGS sequence"/>
</dbReference>
<keyword evidence="2" id="KW-1185">Reference proteome</keyword>
<comment type="caution">
    <text evidence="1">The sequence shown here is derived from an EMBL/GenBank/DDBJ whole genome shotgun (WGS) entry which is preliminary data.</text>
</comment>
<proteinExistence type="predicted"/>
<sequence length="65" mass="7149">MSRPRLFSVPEAIATELNLTELRTHDGAGRVLLSGRDLAIYGIDKALDEGAEELSPDEAKEIFHL</sequence>
<dbReference type="EMBL" id="SRYB01000003">
    <property type="protein sequence ID" value="TGY80253.1"/>
    <property type="molecule type" value="Genomic_DNA"/>
</dbReference>
<gene>
    <name evidence="1" type="ORF">E5331_03175</name>
</gene>
<reference evidence="1" key="1">
    <citation type="submission" date="2019-04" db="EMBL/GenBank/DDBJ databases">
        <title>Microbes associate with the intestines of laboratory mice.</title>
        <authorList>
            <person name="Navarre W."/>
            <person name="Wong E."/>
            <person name="Huang K."/>
            <person name="Tropini C."/>
            <person name="Ng K."/>
            <person name="Yu B."/>
        </authorList>
    </citation>
    <scope>NUCLEOTIDE SEQUENCE</scope>
    <source>
        <strain evidence="1">NM04_E33</strain>
    </source>
</reference>
<accession>A0AC61RJQ4</accession>